<evidence type="ECO:0000256" key="3">
    <source>
        <dbReference type="ARBA" id="ARBA00022691"/>
    </source>
</evidence>
<dbReference type="GO" id="GO:0003723">
    <property type="term" value="F:RNA binding"/>
    <property type="evidence" value="ECO:0007669"/>
    <property type="project" value="UniProtKB-UniRule"/>
</dbReference>
<dbReference type="PRINTS" id="PR02010">
    <property type="entry name" value="RCMT9"/>
</dbReference>
<dbReference type="EMBL" id="JBGBPQ010000004">
    <property type="protein sequence ID" value="KAL1525040.1"/>
    <property type="molecule type" value="Genomic_DNA"/>
</dbReference>
<evidence type="ECO:0000256" key="1">
    <source>
        <dbReference type="ARBA" id="ARBA00022603"/>
    </source>
</evidence>
<dbReference type="PANTHER" id="PTHR22807">
    <property type="entry name" value="NOP2 YEAST -RELATED NOL1/NOP2/FMU SUN DOMAIN-CONTAINING"/>
    <property type="match status" value="1"/>
</dbReference>
<organism evidence="8 9">
    <name type="scientific">Prymnesium parvum</name>
    <name type="common">Toxic golden alga</name>
    <dbReference type="NCBI Taxonomy" id="97485"/>
    <lineage>
        <taxon>Eukaryota</taxon>
        <taxon>Haptista</taxon>
        <taxon>Haptophyta</taxon>
        <taxon>Prymnesiophyceae</taxon>
        <taxon>Prymnesiales</taxon>
        <taxon>Prymnesiaceae</taxon>
        <taxon>Prymnesium</taxon>
    </lineage>
</organism>
<keyword evidence="4 5" id="KW-0694">RNA-binding</keyword>
<sequence>MAVDRFAAETGGVGMAFAWRPGVADAFPAAFLAFLERNGVHPDNYRAVADLPRYIRLHPRRAPSIEEISRQLGARCAPVEWLPGFYRLPSSVTIARAPAYRAGAIYGIDVSSGAAVLALGVKAGEDVLDLCCAPGAKLCALADAMGGEGTLTGVDVSAERLASCRTLCQKYGLANARLVLCDGRGFSLPPPRRRSAACAADGGGGGAEEGGGGAACEAARERRGKRRRGEGGEFFVLVDAECTHDGSIKHLAKFEQACWGWETFEAKFLRPERIDELHRLQLDLLRSGYRMLREGGYLVYSTCSFARAQNEDVVSAFLQTESSAALVPIESLSHAPCRPGSLDHTLRFDPLTSQTSGLFVAKIRKGDNRTSALGFHGEQSATSASEEGCSRSIPSSSKDDQRK</sequence>
<dbReference type="InterPro" id="IPR023267">
    <property type="entry name" value="RCMT"/>
</dbReference>
<feature type="binding site" evidence="5">
    <location>
        <position position="182"/>
    </location>
    <ligand>
        <name>S-adenosyl-L-methionine</name>
        <dbReference type="ChEBI" id="CHEBI:59789"/>
    </ligand>
</feature>
<feature type="binding site" evidence="5">
    <location>
        <position position="239"/>
    </location>
    <ligand>
        <name>S-adenosyl-L-methionine</name>
        <dbReference type="ChEBI" id="CHEBI:59789"/>
    </ligand>
</feature>
<protein>
    <recommendedName>
        <fullName evidence="7">SAM-dependent MTase RsmB/NOP-type domain-containing protein</fullName>
    </recommendedName>
</protein>
<dbReference type="Pfam" id="PF01189">
    <property type="entry name" value="Methyltr_RsmB-F"/>
    <property type="match status" value="2"/>
</dbReference>
<keyword evidence="1 5" id="KW-0489">Methyltransferase</keyword>
<dbReference type="PRINTS" id="PR02008">
    <property type="entry name" value="RCMTFAMILY"/>
</dbReference>
<dbReference type="CDD" id="cd02440">
    <property type="entry name" value="AdoMet_MTases"/>
    <property type="match status" value="1"/>
</dbReference>
<feature type="region of interest" description="Disordered" evidence="6">
    <location>
        <begin position="371"/>
        <end position="403"/>
    </location>
</feature>
<keyword evidence="3 5" id="KW-0949">S-adenosyl-L-methionine</keyword>
<dbReference type="Gene3D" id="3.40.50.150">
    <property type="entry name" value="Vaccinia Virus protein VP39"/>
    <property type="match status" value="1"/>
</dbReference>
<evidence type="ECO:0000256" key="4">
    <source>
        <dbReference type="ARBA" id="ARBA00022884"/>
    </source>
</evidence>
<dbReference type="PROSITE" id="PS51686">
    <property type="entry name" value="SAM_MT_RSMB_NOP"/>
    <property type="match status" value="1"/>
</dbReference>
<dbReference type="InterPro" id="IPR001678">
    <property type="entry name" value="MeTrfase_RsmB-F_NOP2_dom"/>
</dbReference>
<proteinExistence type="inferred from homology"/>
<reference evidence="8 9" key="1">
    <citation type="journal article" date="2024" name="Science">
        <title>Giant polyketide synthase enzymes in the biosynthesis of giant marine polyether toxins.</title>
        <authorList>
            <person name="Fallon T.R."/>
            <person name="Shende V.V."/>
            <person name="Wierzbicki I.H."/>
            <person name="Pendleton A.L."/>
            <person name="Watervoot N.F."/>
            <person name="Auber R.P."/>
            <person name="Gonzalez D.J."/>
            <person name="Wisecaver J.H."/>
            <person name="Moore B.S."/>
        </authorList>
    </citation>
    <scope>NUCLEOTIDE SEQUENCE [LARGE SCALE GENOMIC DNA]</scope>
    <source>
        <strain evidence="8 9">12B1</strain>
    </source>
</reference>
<dbReference type="InterPro" id="IPR023269">
    <property type="entry name" value="RCMT_subfamily_9"/>
</dbReference>
<feature type="binding site" evidence="5">
    <location>
        <position position="155"/>
    </location>
    <ligand>
        <name>S-adenosyl-L-methionine</name>
        <dbReference type="ChEBI" id="CHEBI:59789"/>
    </ligand>
</feature>
<evidence type="ECO:0000256" key="2">
    <source>
        <dbReference type="ARBA" id="ARBA00022679"/>
    </source>
</evidence>
<feature type="active site" description="Nucleophile" evidence="5">
    <location>
        <position position="303"/>
    </location>
</feature>
<feature type="domain" description="SAM-dependent MTase RsmB/NOP-type" evidence="7">
    <location>
        <begin position="40"/>
        <end position="366"/>
    </location>
</feature>
<dbReference type="Proteomes" id="UP001515480">
    <property type="component" value="Unassembled WGS sequence"/>
</dbReference>
<comment type="caution">
    <text evidence="8">The sequence shown here is derived from an EMBL/GenBank/DDBJ whole genome shotgun (WGS) entry which is preliminary data.</text>
</comment>
<comment type="caution">
    <text evidence="5">Lacks conserved residue(s) required for the propagation of feature annotation.</text>
</comment>
<dbReference type="InterPro" id="IPR029063">
    <property type="entry name" value="SAM-dependent_MTases_sf"/>
</dbReference>
<accession>A0AB34JWJ0</accession>
<evidence type="ECO:0000256" key="6">
    <source>
        <dbReference type="SAM" id="MobiDB-lite"/>
    </source>
</evidence>
<dbReference type="GO" id="GO:0001510">
    <property type="term" value="P:RNA methylation"/>
    <property type="evidence" value="ECO:0007669"/>
    <property type="project" value="InterPro"/>
</dbReference>
<dbReference type="SUPFAM" id="SSF53335">
    <property type="entry name" value="S-adenosyl-L-methionine-dependent methyltransferases"/>
    <property type="match status" value="1"/>
</dbReference>
<evidence type="ECO:0000256" key="5">
    <source>
        <dbReference type="PROSITE-ProRule" id="PRU01023"/>
    </source>
</evidence>
<evidence type="ECO:0000313" key="9">
    <source>
        <dbReference type="Proteomes" id="UP001515480"/>
    </source>
</evidence>
<keyword evidence="2 5" id="KW-0808">Transferase</keyword>
<evidence type="ECO:0000313" key="8">
    <source>
        <dbReference type="EMBL" id="KAL1525040.1"/>
    </source>
</evidence>
<dbReference type="GO" id="GO:0008173">
    <property type="term" value="F:RNA methyltransferase activity"/>
    <property type="evidence" value="ECO:0007669"/>
    <property type="project" value="InterPro"/>
</dbReference>
<comment type="similarity">
    <text evidence="5">Belongs to the class I-like SAM-binding methyltransferase superfamily. RsmB/NOP family.</text>
</comment>
<evidence type="ECO:0000259" key="7">
    <source>
        <dbReference type="PROSITE" id="PS51686"/>
    </source>
</evidence>
<dbReference type="InterPro" id="IPR049560">
    <property type="entry name" value="MeTrfase_RsmB-F_NOP2_cat"/>
</dbReference>
<dbReference type="PANTHER" id="PTHR22807:SF16">
    <property type="entry name" value="SAM-DEPENDENT MTASE RSMB_NOP-TYPE DOMAIN-CONTAINING PROTEIN"/>
    <property type="match status" value="1"/>
</dbReference>
<name>A0AB34JWJ0_PRYPA</name>
<gene>
    <name evidence="8" type="ORF">AB1Y20_019913</name>
</gene>
<dbReference type="AlphaFoldDB" id="A0AB34JWJ0"/>
<keyword evidence="9" id="KW-1185">Reference proteome</keyword>